<dbReference type="EMBL" id="NHYD01002474">
    <property type="protein sequence ID" value="PPQ86502.1"/>
    <property type="molecule type" value="Genomic_DNA"/>
</dbReference>
<sequence>MSFISQLKTLEPASNPEWRQLLSKLLKVGIHEDRNADGTRTGGISTIDITALGESVPFIIWEYKRILGEGSCDPSVQANCSMRRAWIQRDVGCASHLRIKIISHEF</sequence>
<dbReference type="Proteomes" id="UP000283269">
    <property type="component" value="Unassembled WGS sequence"/>
</dbReference>
<reference evidence="1 2" key="1">
    <citation type="journal article" date="2018" name="Evol. Lett.">
        <title>Horizontal gene cluster transfer increased hallucinogenic mushroom diversity.</title>
        <authorList>
            <person name="Reynolds H.T."/>
            <person name="Vijayakumar V."/>
            <person name="Gluck-Thaler E."/>
            <person name="Korotkin H.B."/>
            <person name="Matheny P.B."/>
            <person name="Slot J.C."/>
        </authorList>
    </citation>
    <scope>NUCLEOTIDE SEQUENCE [LARGE SCALE GENOMIC DNA]</scope>
    <source>
        <strain evidence="1 2">2631</strain>
    </source>
</reference>
<dbReference type="STRING" id="93625.A0A409X6X1"/>
<name>A0A409X6X1_PSICY</name>
<evidence type="ECO:0000313" key="1">
    <source>
        <dbReference type="EMBL" id="PPQ86502.1"/>
    </source>
</evidence>
<evidence type="ECO:0000313" key="2">
    <source>
        <dbReference type="Proteomes" id="UP000283269"/>
    </source>
</evidence>
<protein>
    <submittedName>
        <fullName evidence="1">Uncharacterized protein</fullName>
    </submittedName>
</protein>
<keyword evidence="2" id="KW-1185">Reference proteome</keyword>
<dbReference type="InParanoid" id="A0A409X6X1"/>
<dbReference type="AlphaFoldDB" id="A0A409X6X1"/>
<proteinExistence type="predicted"/>
<dbReference type="OrthoDB" id="3261131at2759"/>
<organism evidence="1 2">
    <name type="scientific">Psilocybe cyanescens</name>
    <dbReference type="NCBI Taxonomy" id="93625"/>
    <lineage>
        <taxon>Eukaryota</taxon>
        <taxon>Fungi</taxon>
        <taxon>Dikarya</taxon>
        <taxon>Basidiomycota</taxon>
        <taxon>Agaricomycotina</taxon>
        <taxon>Agaricomycetes</taxon>
        <taxon>Agaricomycetidae</taxon>
        <taxon>Agaricales</taxon>
        <taxon>Agaricineae</taxon>
        <taxon>Strophariaceae</taxon>
        <taxon>Psilocybe</taxon>
    </lineage>
</organism>
<accession>A0A409X6X1</accession>
<gene>
    <name evidence="1" type="ORF">CVT25_008247</name>
</gene>
<comment type="caution">
    <text evidence="1">The sequence shown here is derived from an EMBL/GenBank/DDBJ whole genome shotgun (WGS) entry which is preliminary data.</text>
</comment>